<feature type="transmembrane region" description="Helical" evidence="1">
    <location>
        <begin position="214"/>
        <end position="235"/>
    </location>
</feature>
<dbReference type="InterPro" id="IPR052163">
    <property type="entry name" value="DGC-Regulatory_Protein"/>
</dbReference>
<evidence type="ECO:0000256" key="1">
    <source>
        <dbReference type="SAM" id="Phobius"/>
    </source>
</evidence>
<feature type="transmembrane region" description="Helical" evidence="1">
    <location>
        <begin position="247"/>
        <end position="269"/>
    </location>
</feature>
<dbReference type="RefSeq" id="WP_203708271.1">
    <property type="nucleotide sequence ID" value="NZ_BAAALU010000009.1"/>
</dbReference>
<feature type="transmembrane region" description="Helical" evidence="1">
    <location>
        <begin position="93"/>
        <end position="114"/>
    </location>
</feature>
<evidence type="ECO:0000313" key="4">
    <source>
        <dbReference type="Proteomes" id="UP000624325"/>
    </source>
</evidence>
<dbReference type="InterPro" id="IPR029787">
    <property type="entry name" value="Nucleotide_cyclase"/>
</dbReference>
<dbReference type="EMBL" id="BONC01000106">
    <property type="protein sequence ID" value="GIF61454.1"/>
    <property type="molecule type" value="Genomic_DNA"/>
</dbReference>
<keyword evidence="1" id="KW-0812">Transmembrane</keyword>
<feature type="transmembrane region" description="Helical" evidence="1">
    <location>
        <begin position="275"/>
        <end position="292"/>
    </location>
</feature>
<feature type="transmembrane region" description="Helical" evidence="1">
    <location>
        <begin position="60"/>
        <end position="81"/>
    </location>
</feature>
<dbReference type="Pfam" id="PF00990">
    <property type="entry name" value="GGDEF"/>
    <property type="match status" value="1"/>
</dbReference>
<dbReference type="SUPFAM" id="SSF55073">
    <property type="entry name" value="Nucleotide cyclase"/>
    <property type="match status" value="1"/>
</dbReference>
<keyword evidence="4" id="KW-1185">Reference proteome</keyword>
<feature type="transmembrane region" description="Helical" evidence="1">
    <location>
        <begin position="158"/>
        <end position="177"/>
    </location>
</feature>
<evidence type="ECO:0000259" key="2">
    <source>
        <dbReference type="PROSITE" id="PS50887"/>
    </source>
</evidence>
<dbReference type="SMART" id="SM00267">
    <property type="entry name" value="GGDEF"/>
    <property type="match status" value="1"/>
</dbReference>
<accession>A0ABQ4CFB8</accession>
<comment type="caution">
    <text evidence="3">The sequence shown here is derived from an EMBL/GenBank/DDBJ whole genome shotgun (WGS) entry which is preliminary data.</text>
</comment>
<keyword evidence="1" id="KW-1133">Transmembrane helix</keyword>
<dbReference type="NCBIfam" id="TIGR00254">
    <property type="entry name" value="GGDEF"/>
    <property type="match status" value="1"/>
</dbReference>
<feature type="transmembrane region" description="Helical" evidence="1">
    <location>
        <begin position="184"/>
        <end position="202"/>
    </location>
</feature>
<evidence type="ECO:0000313" key="3">
    <source>
        <dbReference type="EMBL" id="GIF61454.1"/>
    </source>
</evidence>
<dbReference type="PANTHER" id="PTHR46663:SF2">
    <property type="entry name" value="GGDEF DOMAIN-CONTAINING PROTEIN"/>
    <property type="match status" value="1"/>
</dbReference>
<sequence length="488" mass="50321">MSRVERALRASAVVAVLVLGLMAALGAFGADTSPFTVPLIAVPYVVCVVFCVRPSRPRRAAWTVAGAAMTAALAGAVWAGLAPVERGEPVHTVVTDTLSGISLVLLYLFVGLLLRADRPAFARGMWLDGVVAGLGIAALACVGGPGQAGGIGEHLAGVLVYLVLILHVVIGGTLGGGRLDRTHAIVVAGFSAASIAEGLALLGHVSGSLAEPGYLIALSLVLPTALAFTPALAPPRRRTGDAAESSVVGWTTLAVPAFFALSSVLLLAIGQSGQLPMLTSVLAVACVLAAFGRASMTFRELRDLRDVYQQARTDDLTGLPNRRALYEHLDGLAAAPASLLLLDLDGFKEVNDSVGHAAGDQVLVQTAERIKVVLSPTQVLARLGGDEFAILLPGATLAEAADLAWRIHVAVTCPSHLGDTQIRLGVSIGVTGTHLADTGSGELLRTADIAMYVAKRRGGGVAAYEPPTERVARPARVAELDPHLTPLP</sequence>
<feature type="transmembrane region" description="Helical" evidence="1">
    <location>
        <begin position="7"/>
        <end position="29"/>
    </location>
</feature>
<dbReference type="Proteomes" id="UP000624325">
    <property type="component" value="Unassembled WGS sequence"/>
</dbReference>
<dbReference type="Gene3D" id="3.30.70.270">
    <property type="match status" value="1"/>
</dbReference>
<protein>
    <recommendedName>
        <fullName evidence="2">GGDEF domain-containing protein</fullName>
    </recommendedName>
</protein>
<proteinExistence type="predicted"/>
<dbReference type="PANTHER" id="PTHR46663">
    <property type="entry name" value="DIGUANYLATE CYCLASE DGCT-RELATED"/>
    <property type="match status" value="1"/>
</dbReference>
<organism evidence="3 4">
    <name type="scientific">Asanoa iriomotensis</name>
    <dbReference type="NCBI Taxonomy" id="234613"/>
    <lineage>
        <taxon>Bacteria</taxon>
        <taxon>Bacillati</taxon>
        <taxon>Actinomycetota</taxon>
        <taxon>Actinomycetes</taxon>
        <taxon>Micromonosporales</taxon>
        <taxon>Micromonosporaceae</taxon>
        <taxon>Asanoa</taxon>
    </lineage>
</organism>
<keyword evidence="1" id="KW-0472">Membrane</keyword>
<gene>
    <name evidence="3" type="ORF">Air01nite_75490</name>
</gene>
<feature type="domain" description="GGDEF" evidence="2">
    <location>
        <begin position="335"/>
        <end position="466"/>
    </location>
</feature>
<reference evidence="3 4" key="1">
    <citation type="submission" date="2021-01" db="EMBL/GenBank/DDBJ databases">
        <title>Whole genome shotgun sequence of Asanoa iriomotensis NBRC 100142.</title>
        <authorList>
            <person name="Komaki H."/>
            <person name="Tamura T."/>
        </authorList>
    </citation>
    <scope>NUCLEOTIDE SEQUENCE [LARGE SCALE GENOMIC DNA]</scope>
    <source>
        <strain evidence="3 4">NBRC 100142</strain>
    </source>
</reference>
<feature type="transmembrane region" description="Helical" evidence="1">
    <location>
        <begin position="35"/>
        <end position="53"/>
    </location>
</feature>
<dbReference type="PROSITE" id="PS50887">
    <property type="entry name" value="GGDEF"/>
    <property type="match status" value="1"/>
</dbReference>
<dbReference type="InterPro" id="IPR000160">
    <property type="entry name" value="GGDEF_dom"/>
</dbReference>
<dbReference type="CDD" id="cd01949">
    <property type="entry name" value="GGDEF"/>
    <property type="match status" value="1"/>
</dbReference>
<feature type="transmembrane region" description="Helical" evidence="1">
    <location>
        <begin position="126"/>
        <end position="146"/>
    </location>
</feature>
<dbReference type="InterPro" id="IPR043128">
    <property type="entry name" value="Rev_trsase/Diguanyl_cyclase"/>
</dbReference>
<name>A0ABQ4CFB8_9ACTN</name>